<reference evidence="3" key="1">
    <citation type="submission" date="2025-08" db="UniProtKB">
        <authorList>
            <consortium name="RefSeq"/>
        </authorList>
    </citation>
    <scope>IDENTIFICATION</scope>
    <source>
        <tissue evidence="3">Blood</tissue>
    </source>
</reference>
<proteinExistence type="predicted"/>
<organism evidence="2 3">
    <name type="scientific">Delphinapterus leucas</name>
    <name type="common">Beluga whale</name>
    <dbReference type="NCBI Taxonomy" id="9749"/>
    <lineage>
        <taxon>Eukaryota</taxon>
        <taxon>Metazoa</taxon>
        <taxon>Chordata</taxon>
        <taxon>Craniata</taxon>
        <taxon>Vertebrata</taxon>
        <taxon>Euteleostomi</taxon>
        <taxon>Mammalia</taxon>
        <taxon>Eutheria</taxon>
        <taxon>Laurasiatheria</taxon>
        <taxon>Artiodactyla</taxon>
        <taxon>Whippomorpha</taxon>
        <taxon>Cetacea</taxon>
        <taxon>Odontoceti</taxon>
        <taxon>Monodontidae</taxon>
        <taxon>Delphinapterus</taxon>
    </lineage>
</organism>
<accession>A0A2Y9NBH3</accession>
<name>A0A2Y9NBH3_DELLE</name>
<dbReference type="PROSITE" id="PS51257">
    <property type="entry name" value="PROKAR_LIPOPROTEIN"/>
    <property type="match status" value="1"/>
</dbReference>
<evidence type="ECO:0000313" key="2">
    <source>
        <dbReference type="Proteomes" id="UP000248483"/>
    </source>
</evidence>
<evidence type="ECO:0000256" key="1">
    <source>
        <dbReference type="SAM" id="Phobius"/>
    </source>
</evidence>
<dbReference type="Proteomes" id="UP000248483">
    <property type="component" value="Unplaced"/>
</dbReference>
<keyword evidence="1" id="KW-1133">Transmembrane helix</keyword>
<evidence type="ECO:0000313" key="3">
    <source>
        <dbReference type="RefSeq" id="XP_022426583.1"/>
    </source>
</evidence>
<keyword evidence="2" id="KW-1185">Reference proteome</keyword>
<dbReference type="RefSeq" id="XP_022426583.1">
    <property type="nucleotide sequence ID" value="XM_022570875.2"/>
</dbReference>
<gene>
    <name evidence="3" type="primary">LOC111173370</name>
</gene>
<protein>
    <submittedName>
        <fullName evidence="3">Uncharacterized protein LOC111173370 isoform X1</fullName>
    </submittedName>
</protein>
<sequence>MTVRQLVVILVQNVLVLCHLEAISVPFFFFFVSACSAVVILVGILGEAAAAATKLKRLESFIPFLPLVYLKFSPAQKLIYVLTLVGEEIRPLTFVANAELTFWKVWILSSQARAAHQPLRDSQLWRSSNAEKNAHFEKSTPCLLIGAFRPLTFKVINAKTRCILAPPLPPERLSPGLKTLTCSFWVVCFPSVSGFGDLKGTWSRLLLCLSPAGTGQQRPLVPSCLLDYWNKNEDVPSLELKALMSHLLPDSTGFLRQLGNLWEWWSLPATLLTWSSFKERHQKTDTWTHKGGSLNSHEGCGYTQTGGLSFPLKLSILFCNIFTS</sequence>
<dbReference type="GeneID" id="111173370"/>
<feature type="transmembrane region" description="Helical" evidence="1">
    <location>
        <begin position="27"/>
        <end position="50"/>
    </location>
</feature>
<dbReference type="KEGG" id="dle:111173370"/>
<keyword evidence="1" id="KW-0472">Membrane</keyword>
<dbReference type="AlphaFoldDB" id="A0A2Y9NBH3"/>
<keyword evidence="1" id="KW-0812">Transmembrane</keyword>
<dbReference type="InParanoid" id="A0A2Y9NBH3"/>